<evidence type="ECO:0000256" key="1">
    <source>
        <dbReference type="ARBA" id="ARBA00022723"/>
    </source>
</evidence>
<dbReference type="EMBL" id="CP003804">
    <property type="protein sequence ID" value="AGF47841.1"/>
    <property type="molecule type" value="Genomic_DNA"/>
</dbReference>
<organism evidence="4 5">
    <name type="scientific">Candidatus Kinetoplastidibacterium crithidiae TCC036E</name>
    <dbReference type="NCBI Taxonomy" id="1208918"/>
    <lineage>
        <taxon>Bacteria</taxon>
        <taxon>Pseudomonadati</taxon>
        <taxon>Pseudomonadota</taxon>
        <taxon>Betaproteobacteria</taxon>
        <taxon>Candidatus Kinetoplastidibacterium</taxon>
    </lineage>
</organism>
<keyword evidence="2 4" id="KW-0378">Hydrolase</keyword>
<reference evidence="4 5" key="1">
    <citation type="journal article" date="2013" name="Genome Biol. Evol.">
        <title>Genome evolution and phylogenomic analysis of candidatus kinetoplastibacterium, the betaproteobacterial endosymbionts of strigomonas and angomonas.</title>
        <authorList>
            <person name="Alves J.M."/>
            <person name="Serrano M.G."/>
            <person name="Maia da Silva F."/>
            <person name="Voegtly L.J."/>
            <person name="Matveyev A.V."/>
            <person name="Teixeira M.M."/>
            <person name="Camargo E.P."/>
            <person name="Buck G.A."/>
        </authorList>
    </citation>
    <scope>NUCLEOTIDE SEQUENCE [LARGE SCALE GENOMIC DNA]</scope>
    <source>
        <strain evidence="4 5">TCC036E</strain>
    </source>
</reference>
<proteinExistence type="predicted"/>
<evidence type="ECO:0000256" key="3">
    <source>
        <dbReference type="ARBA" id="ARBA00022842"/>
    </source>
</evidence>
<dbReference type="InterPro" id="IPR023214">
    <property type="entry name" value="HAD_sf"/>
</dbReference>
<dbReference type="PANTHER" id="PTHR43344:SF13">
    <property type="entry name" value="PHOSPHATASE RV3661-RELATED"/>
    <property type="match status" value="1"/>
</dbReference>
<dbReference type="Gene3D" id="1.20.1440.100">
    <property type="entry name" value="SG protein - dephosphorylation function"/>
    <property type="match status" value="1"/>
</dbReference>
<gene>
    <name evidence="4" type="ORF">CDEE_0880</name>
</gene>
<dbReference type="NCBIfam" id="TIGR01490">
    <property type="entry name" value="HAD-SF-IB-hyp1"/>
    <property type="match status" value="1"/>
</dbReference>
<accession>M1LUR6</accession>
<dbReference type="GO" id="GO:0046872">
    <property type="term" value="F:metal ion binding"/>
    <property type="evidence" value="ECO:0007669"/>
    <property type="project" value="UniProtKB-KW"/>
</dbReference>
<dbReference type="Gene3D" id="3.40.50.1000">
    <property type="entry name" value="HAD superfamily/HAD-like"/>
    <property type="match status" value="1"/>
</dbReference>
<dbReference type="eggNOG" id="COG0560">
    <property type="taxonomic scope" value="Bacteria"/>
</dbReference>
<dbReference type="InterPro" id="IPR036412">
    <property type="entry name" value="HAD-like_sf"/>
</dbReference>
<protein>
    <submittedName>
        <fullName evidence="4">HAD-superfamily subfamily IB hydrolase</fullName>
    </submittedName>
</protein>
<dbReference type="PATRIC" id="fig|1208918.3.peg.541"/>
<keyword evidence="1" id="KW-0479">Metal-binding</keyword>
<evidence type="ECO:0000313" key="4">
    <source>
        <dbReference type="EMBL" id="AGF47841.1"/>
    </source>
</evidence>
<keyword evidence="5" id="KW-1185">Reference proteome</keyword>
<dbReference type="RefSeq" id="WP_015238317.1">
    <property type="nucleotide sequence ID" value="NC_020283.1"/>
</dbReference>
<dbReference type="STRING" id="1208918.CDEE_0880"/>
<dbReference type="GO" id="GO:0016787">
    <property type="term" value="F:hydrolase activity"/>
    <property type="evidence" value="ECO:0007669"/>
    <property type="project" value="UniProtKB-KW"/>
</dbReference>
<name>M1LUR6_9PROT</name>
<keyword evidence="3" id="KW-0460">Magnesium</keyword>
<dbReference type="KEGG" id="kct:CDEE_0880"/>
<evidence type="ECO:0000256" key="2">
    <source>
        <dbReference type="ARBA" id="ARBA00022801"/>
    </source>
</evidence>
<sequence>MNNNLALFDLDHTLIPIDSDYQWANFLAKTGRAGTTPEIAIKLNNELMDKYNQGKLSIEESAEFMLGLLKIHNPYDLSKFHEEFMQKVVRHSIKKQAIDLVQKHLNKGDLCAIVTATNNFVTTPIARAFGIPYLIATEAEYINGRYTGKFIGTPSFKEGKIIRVNQWLSTLNSNFDDFKKTYFYSDSINDLPLLEKVTNPVATNPSEKLRSIAQQRNWKTIDIFENLDDNKS</sequence>
<dbReference type="InterPro" id="IPR006385">
    <property type="entry name" value="HAD_hydro_SerB1"/>
</dbReference>
<dbReference type="InterPro" id="IPR050582">
    <property type="entry name" value="HAD-like_SerB"/>
</dbReference>
<dbReference type="PANTHER" id="PTHR43344">
    <property type="entry name" value="PHOSPHOSERINE PHOSPHATASE"/>
    <property type="match status" value="1"/>
</dbReference>
<evidence type="ECO:0000313" key="5">
    <source>
        <dbReference type="Proteomes" id="UP000011686"/>
    </source>
</evidence>
<dbReference type="Pfam" id="PF12710">
    <property type="entry name" value="HAD"/>
    <property type="match status" value="1"/>
</dbReference>
<dbReference type="AlphaFoldDB" id="M1LUR6"/>
<dbReference type="NCBIfam" id="TIGR01488">
    <property type="entry name" value="HAD-SF-IB"/>
    <property type="match status" value="1"/>
</dbReference>
<dbReference type="SUPFAM" id="SSF56784">
    <property type="entry name" value="HAD-like"/>
    <property type="match status" value="1"/>
</dbReference>
<dbReference type="Proteomes" id="UP000011686">
    <property type="component" value="Chromosome"/>
</dbReference>
<dbReference type="CDD" id="cd02612">
    <property type="entry name" value="HAD_PGPPase"/>
    <property type="match status" value="1"/>
</dbReference>
<dbReference type="HOGENOM" id="CLU_052657_1_1_4"/>